<evidence type="ECO:0000313" key="2">
    <source>
        <dbReference type="Proteomes" id="UP000093199"/>
    </source>
</evidence>
<protein>
    <submittedName>
        <fullName evidence="1">Uncharacterized protein</fullName>
    </submittedName>
</protein>
<sequence>MRSELDGKLINSIYESVGYDVNLFIRSSADNISWTHYRKVVGYSGEESFSSSFYYQIGAILTDRYNQGVFLQKIELFIEEAVVHNNDGDMDIPIKLNLFDKVGNQEIKIYNNSTNEELVVNNLNESEILYK</sequence>
<dbReference type="AlphaFoldDB" id="A0A1C0Y575"/>
<evidence type="ECO:0000313" key="1">
    <source>
        <dbReference type="EMBL" id="OCS82285.1"/>
    </source>
</evidence>
<dbReference type="RefSeq" id="WP_066548642.1">
    <property type="nucleotide sequence ID" value="NZ_MASJ01000042.1"/>
</dbReference>
<comment type="caution">
    <text evidence="1">The sequence shown here is derived from an EMBL/GenBank/DDBJ whole genome shotgun (WGS) entry which is preliminary data.</text>
</comment>
<accession>A0A1C0Y575</accession>
<proteinExistence type="predicted"/>
<dbReference type="Proteomes" id="UP000093199">
    <property type="component" value="Unassembled WGS sequence"/>
</dbReference>
<name>A0A1C0Y575_9BACL</name>
<reference evidence="1 2" key="1">
    <citation type="submission" date="2016-07" db="EMBL/GenBank/DDBJ databases">
        <title>Caryophanon tenue genome sequencing.</title>
        <authorList>
            <person name="Verma A."/>
            <person name="Pal Y."/>
            <person name="Krishnamurthi S."/>
        </authorList>
    </citation>
    <scope>NUCLEOTIDE SEQUENCE [LARGE SCALE GENOMIC DNA]</scope>
    <source>
        <strain evidence="1 2">DSM 14152</strain>
    </source>
</reference>
<gene>
    <name evidence="1" type="ORF">A6M13_07575</name>
</gene>
<keyword evidence="2" id="KW-1185">Reference proteome</keyword>
<dbReference type="EMBL" id="MASJ01000042">
    <property type="protein sequence ID" value="OCS82285.1"/>
    <property type="molecule type" value="Genomic_DNA"/>
</dbReference>
<dbReference type="STRING" id="33978.A6M13_07575"/>
<organism evidence="1 2">
    <name type="scientific">Caryophanon tenue</name>
    <dbReference type="NCBI Taxonomy" id="33978"/>
    <lineage>
        <taxon>Bacteria</taxon>
        <taxon>Bacillati</taxon>
        <taxon>Bacillota</taxon>
        <taxon>Bacilli</taxon>
        <taxon>Bacillales</taxon>
        <taxon>Caryophanaceae</taxon>
        <taxon>Caryophanon</taxon>
    </lineage>
</organism>